<keyword evidence="2" id="KW-1185">Reference proteome</keyword>
<dbReference type="Proteomes" id="UP000600214">
    <property type="component" value="Unassembled WGS sequence"/>
</dbReference>
<evidence type="ECO:0000313" key="2">
    <source>
        <dbReference type="Proteomes" id="UP000600214"/>
    </source>
</evidence>
<organism evidence="1 2">
    <name type="scientific">Dyadobacter endophyticus</name>
    <dbReference type="NCBI Taxonomy" id="1749036"/>
    <lineage>
        <taxon>Bacteria</taxon>
        <taxon>Pseudomonadati</taxon>
        <taxon>Bacteroidota</taxon>
        <taxon>Cytophagia</taxon>
        <taxon>Cytophagales</taxon>
        <taxon>Spirosomataceae</taxon>
        <taxon>Dyadobacter</taxon>
    </lineage>
</organism>
<sequence length="147" mass="16591">MFRPNDPIQQFMMLLKNKKNLLLLVLALIIGYIVYDSTSQPTVADLKGGFREVALYRNENNTGPIVRIYAVSVQDTLSKDMLKYGDLMPYTKYGTTTVYFFNAAKPVPSSLVANEPHFDPRFSPNCLAIYRKDANGQVSLDLTPKSF</sequence>
<dbReference type="EMBL" id="BMIA01000008">
    <property type="protein sequence ID" value="GGH55210.1"/>
    <property type="molecule type" value="Genomic_DNA"/>
</dbReference>
<name>A0ABQ1ZCZ0_9BACT</name>
<gene>
    <name evidence="1" type="ORF">GCM10007423_62480</name>
</gene>
<proteinExistence type="predicted"/>
<comment type="caution">
    <text evidence="1">The sequence shown here is derived from an EMBL/GenBank/DDBJ whole genome shotgun (WGS) entry which is preliminary data.</text>
</comment>
<protein>
    <submittedName>
        <fullName evidence="1">Uncharacterized protein</fullName>
    </submittedName>
</protein>
<accession>A0ABQ1ZCZ0</accession>
<evidence type="ECO:0000313" key="1">
    <source>
        <dbReference type="EMBL" id="GGH55210.1"/>
    </source>
</evidence>
<reference evidence="2" key="1">
    <citation type="journal article" date="2019" name="Int. J. Syst. Evol. Microbiol.">
        <title>The Global Catalogue of Microorganisms (GCM) 10K type strain sequencing project: providing services to taxonomists for standard genome sequencing and annotation.</title>
        <authorList>
            <consortium name="The Broad Institute Genomics Platform"/>
            <consortium name="The Broad Institute Genome Sequencing Center for Infectious Disease"/>
            <person name="Wu L."/>
            <person name="Ma J."/>
        </authorList>
    </citation>
    <scope>NUCLEOTIDE SEQUENCE [LARGE SCALE GENOMIC DNA]</scope>
    <source>
        <strain evidence="2">CGMCC 1.15288</strain>
    </source>
</reference>